<protein>
    <submittedName>
        <fullName evidence="2">Uncharacterized protein</fullName>
    </submittedName>
</protein>
<feature type="transmembrane region" description="Helical" evidence="1">
    <location>
        <begin position="156"/>
        <end position="180"/>
    </location>
</feature>
<evidence type="ECO:0000256" key="1">
    <source>
        <dbReference type="SAM" id="Phobius"/>
    </source>
</evidence>
<evidence type="ECO:0000313" key="3">
    <source>
        <dbReference type="Proteomes" id="UP001158986"/>
    </source>
</evidence>
<keyword evidence="3" id="KW-1185">Reference proteome</keyword>
<keyword evidence="1" id="KW-0812">Transmembrane</keyword>
<dbReference type="PANTHER" id="PTHR34292">
    <property type="entry name" value="OUTER SPORE WALL PROTEIN LDS1"/>
    <property type="match status" value="1"/>
</dbReference>
<reference evidence="2 3" key="1">
    <citation type="submission" date="2021-11" db="EMBL/GenBank/DDBJ databases">
        <authorList>
            <person name="Islam A."/>
            <person name="Islam S."/>
            <person name="Flora M.S."/>
            <person name="Rahman M."/>
            <person name="Ziaur R.M."/>
            <person name="Epstein J.H."/>
            <person name="Hassan M."/>
            <person name="Klassen M."/>
            <person name="Woodard K."/>
            <person name="Webb A."/>
            <person name="Webby R.J."/>
            <person name="El Zowalaty M.E."/>
        </authorList>
    </citation>
    <scope>NUCLEOTIDE SEQUENCE [LARGE SCALE GENOMIC DNA]</scope>
    <source>
        <strain evidence="2">Pbs1</strain>
    </source>
</reference>
<gene>
    <name evidence="2" type="ORF">PBS001_LOCUS8232</name>
</gene>
<dbReference type="EMBL" id="CAKLCB010000384">
    <property type="protein sequence ID" value="CAH0521791.1"/>
    <property type="molecule type" value="Genomic_DNA"/>
</dbReference>
<dbReference type="InterPro" id="IPR052786">
    <property type="entry name" value="Spore_wall_assembly"/>
</dbReference>
<dbReference type="PANTHER" id="PTHR34292:SF2">
    <property type="entry name" value="OUTER SPORE WALL PROTEIN LDS1"/>
    <property type="match status" value="1"/>
</dbReference>
<evidence type="ECO:0000313" key="2">
    <source>
        <dbReference type="EMBL" id="CAH0521791.1"/>
    </source>
</evidence>
<sequence>MSTFVAQGLVYFFARPSLWRMTLCPILSTIVVGTVTIVVLLVVAMHPQEQELYSVGVPQGLALLCLAYYQDKIFEFVMREQGHDELMNHQRRHASCLRLCSSCCRGMQMYALLNGQLVAWEYHFFYFELKNYSLEQQQTLINERSLQYRRFGMQALLFEMISGIGAIFMFTNTIGAALFASSIEKEEIAKTLLSLARIVDNR</sequence>
<accession>A0ABN8DBK5</accession>
<name>A0ABN8DBK5_9STRA</name>
<dbReference type="Proteomes" id="UP001158986">
    <property type="component" value="Unassembled WGS sequence"/>
</dbReference>
<keyword evidence="1" id="KW-1133">Transmembrane helix</keyword>
<keyword evidence="1" id="KW-0472">Membrane</keyword>
<comment type="caution">
    <text evidence="2">The sequence shown here is derived from an EMBL/GenBank/DDBJ whole genome shotgun (WGS) entry which is preliminary data.</text>
</comment>
<organism evidence="2 3">
    <name type="scientific">Peronospora belbahrii</name>
    <dbReference type="NCBI Taxonomy" id="622444"/>
    <lineage>
        <taxon>Eukaryota</taxon>
        <taxon>Sar</taxon>
        <taxon>Stramenopiles</taxon>
        <taxon>Oomycota</taxon>
        <taxon>Peronosporomycetes</taxon>
        <taxon>Peronosporales</taxon>
        <taxon>Peronosporaceae</taxon>
        <taxon>Peronospora</taxon>
    </lineage>
</organism>
<feature type="transmembrane region" description="Helical" evidence="1">
    <location>
        <begin position="21"/>
        <end position="46"/>
    </location>
</feature>
<proteinExistence type="predicted"/>